<keyword evidence="3" id="KW-1185">Reference proteome</keyword>
<feature type="region of interest" description="Disordered" evidence="1">
    <location>
        <begin position="16"/>
        <end position="37"/>
    </location>
</feature>
<dbReference type="Proteomes" id="UP001500503">
    <property type="component" value="Unassembled WGS sequence"/>
</dbReference>
<gene>
    <name evidence="2" type="ORF">GCM10023191_058830</name>
</gene>
<sequence>MSDWLTCMATTLTGSRRQAAANYRRPSTEGSAGRRAATVEAVAGTDEPYETADPPASCRHPLRVPHGWAVRDGGPARILPSPPGHHAIRTGGRTVPTPPSPSGRCAAVQAVRKASVGDRRAARRAG</sequence>
<organism evidence="2 3">
    <name type="scientific">Actinoallomurus oryzae</name>
    <dbReference type="NCBI Taxonomy" id="502180"/>
    <lineage>
        <taxon>Bacteria</taxon>
        <taxon>Bacillati</taxon>
        <taxon>Actinomycetota</taxon>
        <taxon>Actinomycetes</taxon>
        <taxon>Streptosporangiales</taxon>
        <taxon>Thermomonosporaceae</taxon>
        <taxon>Actinoallomurus</taxon>
    </lineage>
</organism>
<name>A0ABP8QL85_9ACTN</name>
<proteinExistence type="predicted"/>
<evidence type="ECO:0000313" key="2">
    <source>
        <dbReference type="EMBL" id="GAA4504491.1"/>
    </source>
</evidence>
<reference evidence="3" key="1">
    <citation type="journal article" date="2019" name="Int. J. Syst. Evol. Microbiol.">
        <title>The Global Catalogue of Microorganisms (GCM) 10K type strain sequencing project: providing services to taxonomists for standard genome sequencing and annotation.</title>
        <authorList>
            <consortium name="The Broad Institute Genomics Platform"/>
            <consortium name="The Broad Institute Genome Sequencing Center for Infectious Disease"/>
            <person name="Wu L."/>
            <person name="Ma J."/>
        </authorList>
    </citation>
    <scope>NUCLEOTIDE SEQUENCE [LARGE SCALE GENOMIC DNA]</scope>
    <source>
        <strain evidence="3">JCM 17933</strain>
    </source>
</reference>
<evidence type="ECO:0000313" key="3">
    <source>
        <dbReference type="Proteomes" id="UP001500503"/>
    </source>
</evidence>
<evidence type="ECO:0000256" key="1">
    <source>
        <dbReference type="SAM" id="MobiDB-lite"/>
    </source>
</evidence>
<accession>A0ABP8QL85</accession>
<comment type="caution">
    <text evidence="2">The sequence shown here is derived from an EMBL/GenBank/DDBJ whole genome shotgun (WGS) entry which is preliminary data.</text>
</comment>
<feature type="region of interest" description="Disordered" evidence="1">
    <location>
        <begin position="71"/>
        <end position="126"/>
    </location>
</feature>
<protein>
    <submittedName>
        <fullName evidence="2">Uncharacterized protein</fullName>
    </submittedName>
</protein>
<dbReference type="EMBL" id="BAABHF010000035">
    <property type="protein sequence ID" value="GAA4504491.1"/>
    <property type="molecule type" value="Genomic_DNA"/>
</dbReference>